<dbReference type="PANTHER" id="PTHR43648">
    <property type="entry name" value="ELECTRON TRANSFER FLAVOPROTEIN BETA SUBUNIT LYSINE METHYLTRANSFERASE"/>
    <property type="match status" value="1"/>
</dbReference>
<proteinExistence type="inferred from homology"/>
<protein>
    <recommendedName>
        <fullName evidence="6">Ribosomal protein L11 methyltransferase</fullName>
        <shortName evidence="6">L11 Mtase</shortName>
        <ecNumber evidence="6">2.1.1.-</ecNumber>
    </recommendedName>
</protein>
<dbReference type="InterPro" id="IPR004498">
    <property type="entry name" value="Ribosomal_PrmA_MeTrfase"/>
</dbReference>
<evidence type="ECO:0000256" key="4">
    <source>
        <dbReference type="ARBA" id="ARBA00022679"/>
    </source>
</evidence>
<evidence type="ECO:0000256" key="5">
    <source>
        <dbReference type="ARBA" id="ARBA00022691"/>
    </source>
</evidence>
<dbReference type="EMBL" id="UGVL01000001">
    <property type="protein sequence ID" value="SUE34654.1"/>
    <property type="molecule type" value="Genomic_DNA"/>
</dbReference>
<dbReference type="HAMAP" id="MF_00735">
    <property type="entry name" value="Methyltr_PrmA"/>
    <property type="match status" value="1"/>
</dbReference>
<dbReference type="GO" id="GO:0005840">
    <property type="term" value="C:ribosome"/>
    <property type="evidence" value="ECO:0007669"/>
    <property type="project" value="UniProtKB-KW"/>
</dbReference>
<gene>
    <name evidence="6 7" type="primary">prmA</name>
    <name evidence="7" type="ORF">NCTC11190_01887</name>
</gene>
<keyword evidence="4 6" id="KW-0808">Transferase</keyword>
<dbReference type="Gene3D" id="3.40.50.150">
    <property type="entry name" value="Vaccinia Virus protein VP39"/>
    <property type="match status" value="1"/>
</dbReference>
<feature type="binding site" evidence="6">
    <location>
        <position position="156"/>
    </location>
    <ligand>
        <name>S-adenosyl-L-methionine</name>
        <dbReference type="ChEBI" id="CHEBI:59789"/>
    </ligand>
</feature>
<dbReference type="NCBIfam" id="NF001785">
    <property type="entry name" value="PRK00517.2-2"/>
    <property type="match status" value="1"/>
</dbReference>
<evidence type="ECO:0000256" key="6">
    <source>
        <dbReference type="HAMAP-Rule" id="MF_00735"/>
    </source>
</evidence>
<sequence length="285" mass="31098">MNYIEYNINVPNPEVGEIVVAELADMGFESFSDYLPDGFMPGAGSVKCYVPAAAEAEGANHTRIQNFLYNEGHPYERQEIEPQNWNAEWESHFEPIEIMGGSCYIRAPFHPAKGAEYEIVIMPKMSFGTGHHATTYLMAEQMLALDFGGASVLDMGSGTGILAILAARRGAVVADAVDIDEWAYENCLENIQANGVQTVVCPVLGDVSAIKGKVYDYILANINRNILLADMAEYAAALRRGGLLLVSGILELDVDTVIGRARKQGLEQTAVNTRDGWAQITFQKA</sequence>
<comment type="subcellular location">
    <subcellularLocation>
        <location evidence="6">Cytoplasm</location>
    </subcellularLocation>
</comment>
<evidence type="ECO:0000313" key="8">
    <source>
        <dbReference type="Proteomes" id="UP000255233"/>
    </source>
</evidence>
<dbReference type="RefSeq" id="WP_027291515.1">
    <property type="nucleotide sequence ID" value="NZ_UGVL01000001.1"/>
</dbReference>
<dbReference type="AlphaFoldDB" id="A0A379MSE1"/>
<feature type="binding site" evidence="6">
    <location>
        <position position="221"/>
    </location>
    <ligand>
        <name>S-adenosyl-L-methionine</name>
        <dbReference type="ChEBI" id="CHEBI:59789"/>
    </ligand>
</feature>
<name>A0A379MSE1_9BACT</name>
<dbReference type="Proteomes" id="UP000255233">
    <property type="component" value="Unassembled WGS sequence"/>
</dbReference>
<organism evidence="7 8">
    <name type="scientific">Rikenella microfusus</name>
    <dbReference type="NCBI Taxonomy" id="28139"/>
    <lineage>
        <taxon>Bacteria</taxon>
        <taxon>Pseudomonadati</taxon>
        <taxon>Bacteroidota</taxon>
        <taxon>Bacteroidia</taxon>
        <taxon>Bacteroidales</taxon>
        <taxon>Rikenellaceae</taxon>
        <taxon>Rikenella</taxon>
    </lineage>
</organism>
<accession>A0A379MSE1</accession>
<comment type="catalytic activity">
    <reaction evidence="6">
        <text>L-lysyl-[protein] + 3 S-adenosyl-L-methionine = N(6),N(6),N(6)-trimethyl-L-lysyl-[protein] + 3 S-adenosyl-L-homocysteine + 3 H(+)</text>
        <dbReference type="Rhea" id="RHEA:54192"/>
        <dbReference type="Rhea" id="RHEA-COMP:9752"/>
        <dbReference type="Rhea" id="RHEA-COMP:13826"/>
        <dbReference type="ChEBI" id="CHEBI:15378"/>
        <dbReference type="ChEBI" id="CHEBI:29969"/>
        <dbReference type="ChEBI" id="CHEBI:57856"/>
        <dbReference type="ChEBI" id="CHEBI:59789"/>
        <dbReference type="ChEBI" id="CHEBI:61961"/>
    </reaction>
</comment>
<dbReference type="OrthoDB" id="9785995at2"/>
<dbReference type="CDD" id="cd02440">
    <property type="entry name" value="AdoMet_MTases"/>
    <property type="match status" value="1"/>
</dbReference>
<dbReference type="GO" id="GO:0005737">
    <property type="term" value="C:cytoplasm"/>
    <property type="evidence" value="ECO:0007669"/>
    <property type="project" value="UniProtKB-SubCell"/>
</dbReference>
<dbReference type="STRING" id="880526.GCA_000427365_01932"/>
<feature type="binding site" evidence="6">
    <location>
        <position position="135"/>
    </location>
    <ligand>
        <name>S-adenosyl-L-methionine</name>
        <dbReference type="ChEBI" id="CHEBI:59789"/>
    </ligand>
</feature>
<comment type="similarity">
    <text evidence="1 6">Belongs to the methyltransferase superfamily. PrmA family.</text>
</comment>
<dbReference type="InterPro" id="IPR029063">
    <property type="entry name" value="SAM-dependent_MTases_sf"/>
</dbReference>
<dbReference type="EC" id="2.1.1.-" evidence="6"/>
<evidence type="ECO:0000256" key="1">
    <source>
        <dbReference type="ARBA" id="ARBA00009741"/>
    </source>
</evidence>
<dbReference type="SUPFAM" id="SSF53335">
    <property type="entry name" value="S-adenosyl-L-methionine-dependent methyltransferases"/>
    <property type="match status" value="1"/>
</dbReference>
<evidence type="ECO:0000313" key="7">
    <source>
        <dbReference type="EMBL" id="SUE34654.1"/>
    </source>
</evidence>
<keyword evidence="2 6" id="KW-0963">Cytoplasm</keyword>
<dbReference type="PANTHER" id="PTHR43648:SF1">
    <property type="entry name" value="ELECTRON TRANSFER FLAVOPROTEIN BETA SUBUNIT LYSINE METHYLTRANSFERASE"/>
    <property type="match status" value="1"/>
</dbReference>
<keyword evidence="8" id="KW-1185">Reference proteome</keyword>
<dbReference type="InterPro" id="IPR050078">
    <property type="entry name" value="Ribosomal_L11_MeTrfase_PrmA"/>
</dbReference>
<comment type="function">
    <text evidence="6">Methylates ribosomal protein L11.</text>
</comment>
<dbReference type="Pfam" id="PF06325">
    <property type="entry name" value="PrmA"/>
    <property type="match status" value="1"/>
</dbReference>
<evidence type="ECO:0000256" key="2">
    <source>
        <dbReference type="ARBA" id="ARBA00022490"/>
    </source>
</evidence>
<dbReference type="GO" id="GO:0016279">
    <property type="term" value="F:protein-lysine N-methyltransferase activity"/>
    <property type="evidence" value="ECO:0007669"/>
    <property type="project" value="RHEA"/>
</dbReference>
<keyword evidence="3 6" id="KW-0489">Methyltransferase</keyword>
<reference evidence="7 8" key="1">
    <citation type="submission" date="2018-06" db="EMBL/GenBank/DDBJ databases">
        <authorList>
            <consortium name="Pathogen Informatics"/>
            <person name="Doyle S."/>
        </authorList>
    </citation>
    <scope>NUCLEOTIDE SEQUENCE [LARGE SCALE GENOMIC DNA]</scope>
    <source>
        <strain evidence="7 8">NCTC11190</strain>
    </source>
</reference>
<feature type="binding site" evidence="6">
    <location>
        <position position="178"/>
    </location>
    <ligand>
        <name>S-adenosyl-L-methionine</name>
        <dbReference type="ChEBI" id="CHEBI:59789"/>
    </ligand>
</feature>
<evidence type="ECO:0000256" key="3">
    <source>
        <dbReference type="ARBA" id="ARBA00022603"/>
    </source>
</evidence>
<keyword evidence="7" id="KW-0689">Ribosomal protein</keyword>
<dbReference type="GO" id="GO:0032259">
    <property type="term" value="P:methylation"/>
    <property type="evidence" value="ECO:0007669"/>
    <property type="project" value="UniProtKB-KW"/>
</dbReference>
<keyword evidence="5 6" id="KW-0949">S-adenosyl-L-methionine</keyword>
<keyword evidence="7" id="KW-0687">Ribonucleoprotein</keyword>